<name>A0A2T3W487_9DEIO</name>
<dbReference type="Proteomes" id="UP000240317">
    <property type="component" value="Unassembled WGS sequence"/>
</dbReference>
<sequence length="168" mass="18311">MRKVILHLAARYGTKVVDTSSEVTDSGQIGHWAAMPTHRILVSDKKEQPKLIRQAYANHSPMFIAVDEIGHHGDADVVASTVDREAGMVATCHGETLTNVVNTPTFWSVMGAMREQGLTRQRMTEATFDVAVAVRGVGRFVSHDRMSQAVDEVLAGRSGRRGGRSAAR</sequence>
<dbReference type="EMBL" id="PYSV01000024">
    <property type="protein sequence ID" value="PTA66614.1"/>
    <property type="molecule type" value="Genomic_DNA"/>
</dbReference>
<protein>
    <submittedName>
        <fullName evidence="1">Uncharacterized protein</fullName>
    </submittedName>
</protein>
<dbReference type="AlphaFoldDB" id="A0A2T3W487"/>
<reference evidence="1 2" key="1">
    <citation type="submission" date="2018-03" db="EMBL/GenBank/DDBJ databases">
        <title>Draft genome of Deinococcus sp. OD32.</title>
        <authorList>
            <person name="Wang X.-P."/>
            <person name="Du Z.-J."/>
        </authorList>
    </citation>
    <scope>NUCLEOTIDE SEQUENCE [LARGE SCALE GENOMIC DNA]</scope>
    <source>
        <strain evidence="1 2">OD32</strain>
    </source>
</reference>
<dbReference type="PANTHER" id="PTHR20953:SF3">
    <property type="entry name" value="P-LOOP CONTAINING NUCLEOSIDE TRIPHOSPHATE HYDROLASES SUPERFAMILY PROTEIN"/>
    <property type="match status" value="1"/>
</dbReference>
<dbReference type="PANTHER" id="PTHR20953">
    <property type="entry name" value="KINASE-RELATED"/>
    <property type="match status" value="1"/>
</dbReference>
<dbReference type="OrthoDB" id="9768243at2"/>
<accession>A0A2T3W487</accession>
<evidence type="ECO:0000313" key="1">
    <source>
        <dbReference type="EMBL" id="PTA66614.1"/>
    </source>
</evidence>
<organism evidence="1 2">
    <name type="scientific">Deinococcus arcticus</name>
    <dbReference type="NCBI Taxonomy" id="2136176"/>
    <lineage>
        <taxon>Bacteria</taxon>
        <taxon>Thermotogati</taxon>
        <taxon>Deinococcota</taxon>
        <taxon>Deinococci</taxon>
        <taxon>Deinococcales</taxon>
        <taxon>Deinococcaceae</taxon>
        <taxon>Deinococcus</taxon>
    </lineage>
</organism>
<evidence type="ECO:0000313" key="2">
    <source>
        <dbReference type="Proteomes" id="UP000240317"/>
    </source>
</evidence>
<dbReference type="RefSeq" id="WP_107139350.1">
    <property type="nucleotide sequence ID" value="NZ_PYSV01000024.1"/>
</dbReference>
<keyword evidence="2" id="KW-1185">Reference proteome</keyword>
<gene>
    <name evidence="1" type="ORF">C8263_17075</name>
</gene>
<comment type="caution">
    <text evidence="1">The sequence shown here is derived from an EMBL/GenBank/DDBJ whole genome shotgun (WGS) entry which is preliminary data.</text>
</comment>
<proteinExistence type="predicted"/>